<keyword evidence="4 10" id="KW-0489">Methyltransferase</keyword>
<comment type="caution">
    <text evidence="10">The sequence shown here is derived from an EMBL/GenBank/DDBJ whole genome shotgun (WGS) entry which is preliminary data.</text>
</comment>
<proteinExistence type="inferred from homology"/>
<dbReference type="SUPFAM" id="SSF46767">
    <property type="entry name" value="Methylated DNA-protein cysteine methyltransferase, C-terminal domain"/>
    <property type="match status" value="1"/>
</dbReference>
<evidence type="ECO:0000313" key="10">
    <source>
        <dbReference type="EMBL" id="HGV98148.1"/>
    </source>
</evidence>
<evidence type="ECO:0000256" key="6">
    <source>
        <dbReference type="ARBA" id="ARBA00022763"/>
    </source>
</evidence>
<evidence type="ECO:0000256" key="8">
    <source>
        <dbReference type="ARBA" id="ARBA00049348"/>
    </source>
</evidence>
<keyword evidence="6" id="KW-0227">DNA damage</keyword>
<dbReference type="InterPro" id="IPR036217">
    <property type="entry name" value="MethylDNA_cys_MeTrfase_DNAb"/>
</dbReference>
<comment type="catalytic activity">
    <reaction evidence="1">
        <text>a 4-O-methyl-thymidine in DNA + L-cysteinyl-[protein] = a thymidine in DNA + S-methyl-L-cysteinyl-[protein]</text>
        <dbReference type="Rhea" id="RHEA:53428"/>
        <dbReference type="Rhea" id="RHEA-COMP:10131"/>
        <dbReference type="Rhea" id="RHEA-COMP:10132"/>
        <dbReference type="Rhea" id="RHEA-COMP:13555"/>
        <dbReference type="Rhea" id="RHEA-COMP:13556"/>
        <dbReference type="ChEBI" id="CHEBI:29950"/>
        <dbReference type="ChEBI" id="CHEBI:82612"/>
        <dbReference type="ChEBI" id="CHEBI:137386"/>
        <dbReference type="ChEBI" id="CHEBI:137387"/>
        <dbReference type="EC" id="2.1.1.63"/>
    </reaction>
</comment>
<dbReference type="InterPro" id="IPR014048">
    <property type="entry name" value="MethylDNA_cys_MeTrfase_DNA-bd"/>
</dbReference>
<evidence type="ECO:0000256" key="1">
    <source>
        <dbReference type="ARBA" id="ARBA00001286"/>
    </source>
</evidence>
<dbReference type="PANTHER" id="PTHR10815">
    <property type="entry name" value="METHYLATED-DNA--PROTEIN-CYSTEINE METHYLTRANSFERASE"/>
    <property type="match status" value="1"/>
</dbReference>
<dbReference type="PROSITE" id="PS00374">
    <property type="entry name" value="MGMT"/>
    <property type="match status" value="1"/>
</dbReference>
<gene>
    <name evidence="10" type="ORF">ENV60_07625</name>
</gene>
<dbReference type="GO" id="GO:0003908">
    <property type="term" value="F:methylated-DNA-[protein]-cysteine S-methyltransferase activity"/>
    <property type="evidence" value="ECO:0007669"/>
    <property type="project" value="UniProtKB-EC"/>
</dbReference>
<dbReference type="CDD" id="cd06445">
    <property type="entry name" value="ATase"/>
    <property type="match status" value="1"/>
</dbReference>
<dbReference type="Pfam" id="PF01035">
    <property type="entry name" value="DNA_binding_1"/>
    <property type="match status" value="1"/>
</dbReference>
<comment type="similarity">
    <text evidence="2">Belongs to the MGMT family.</text>
</comment>
<dbReference type="NCBIfam" id="TIGR00589">
    <property type="entry name" value="ogt"/>
    <property type="match status" value="1"/>
</dbReference>
<protein>
    <recommendedName>
        <fullName evidence="3">methylated-DNA--[protein]-cysteine S-methyltransferase</fullName>
        <ecNumber evidence="3">2.1.1.63</ecNumber>
    </recommendedName>
</protein>
<evidence type="ECO:0000256" key="4">
    <source>
        <dbReference type="ARBA" id="ARBA00022603"/>
    </source>
</evidence>
<dbReference type="InterPro" id="IPR001497">
    <property type="entry name" value="MethylDNA_cys_MeTrfase_AS"/>
</dbReference>
<dbReference type="AlphaFoldDB" id="A0A7C4TCB8"/>
<dbReference type="GO" id="GO:0006281">
    <property type="term" value="P:DNA repair"/>
    <property type="evidence" value="ECO:0007669"/>
    <property type="project" value="UniProtKB-KW"/>
</dbReference>
<sequence>MENKLFYRSFKTKLGRMGIVWNEKDRRVKIIEMMLVDSSLNSVKKRYPEILIGRNKIIEKTIEDIKSSLCGRSVKFNIKILELSKLSGFQKKVLIFITKIPPGQTMTYGEVARKLGFPNAARAIGQALAKNPFPIIIPCHRVVKSNKNIGGFKGGVALKKKLLIIERRASLLHPL</sequence>
<keyword evidence="7" id="KW-0234">DNA repair</keyword>
<comment type="catalytic activity">
    <reaction evidence="8">
        <text>a 6-O-methyl-2'-deoxyguanosine in DNA + L-cysteinyl-[protein] = S-methyl-L-cysteinyl-[protein] + a 2'-deoxyguanosine in DNA</text>
        <dbReference type="Rhea" id="RHEA:24000"/>
        <dbReference type="Rhea" id="RHEA-COMP:10131"/>
        <dbReference type="Rhea" id="RHEA-COMP:10132"/>
        <dbReference type="Rhea" id="RHEA-COMP:11367"/>
        <dbReference type="Rhea" id="RHEA-COMP:11368"/>
        <dbReference type="ChEBI" id="CHEBI:29950"/>
        <dbReference type="ChEBI" id="CHEBI:82612"/>
        <dbReference type="ChEBI" id="CHEBI:85445"/>
        <dbReference type="ChEBI" id="CHEBI:85448"/>
        <dbReference type="EC" id="2.1.1.63"/>
    </reaction>
</comment>
<reference evidence="10" key="1">
    <citation type="journal article" date="2020" name="mSystems">
        <title>Genome- and Community-Level Interaction Insights into Carbon Utilization and Element Cycling Functions of Hydrothermarchaeota in Hydrothermal Sediment.</title>
        <authorList>
            <person name="Zhou Z."/>
            <person name="Liu Y."/>
            <person name="Xu W."/>
            <person name="Pan J."/>
            <person name="Luo Z.H."/>
            <person name="Li M."/>
        </authorList>
    </citation>
    <scope>NUCLEOTIDE SEQUENCE [LARGE SCALE GENOMIC DNA]</scope>
    <source>
        <strain evidence="10">SpSt-774</strain>
    </source>
</reference>
<evidence type="ECO:0000256" key="2">
    <source>
        <dbReference type="ARBA" id="ARBA00008711"/>
    </source>
</evidence>
<dbReference type="PANTHER" id="PTHR10815:SF13">
    <property type="entry name" value="METHYLATED-DNA--PROTEIN-CYSTEINE METHYLTRANSFERASE"/>
    <property type="match status" value="1"/>
</dbReference>
<dbReference type="EMBL" id="DTGZ01000139">
    <property type="protein sequence ID" value="HGV98148.1"/>
    <property type="molecule type" value="Genomic_DNA"/>
</dbReference>
<feature type="domain" description="Methylated-DNA-[protein]-cysteine S-methyltransferase DNA binding" evidence="9">
    <location>
        <begin position="89"/>
        <end position="167"/>
    </location>
</feature>
<name>A0A7C4TCB8_UNCW3</name>
<evidence type="ECO:0000256" key="3">
    <source>
        <dbReference type="ARBA" id="ARBA00011918"/>
    </source>
</evidence>
<dbReference type="GO" id="GO:0032259">
    <property type="term" value="P:methylation"/>
    <property type="evidence" value="ECO:0007669"/>
    <property type="project" value="UniProtKB-KW"/>
</dbReference>
<dbReference type="EC" id="2.1.1.63" evidence="3"/>
<dbReference type="FunFam" id="1.10.10.10:FF:000214">
    <property type="entry name" value="Methylated-DNA--protein-cysteine methyltransferase"/>
    <property type="match status" value="1"/>
</dbReference>
<evidence type="ECO:0000256" key="5">
    <source>
        <dbReference type="ARBA" id="ARBA00022679"/>
    </source>
</evidence>
<evidence type="ECO:0000259" key="9">
    <source>
        <dbReference type="Pfam" id="PF01035"/>
    </source>
</evidence>
<evidence type="ECO:0000256" key="7">
    <source>
        <dbReference type="ARBA" id="ARBA00023204"/>
    </source>
</evidence>
<keyword evidence="5 10" id="KW-0808">Transferase</keyword>
<organism evidence="10">
    <name type="scientific">candidate division WOR-3 bacterium</name>
    <dbReference type="NCBI Taxonomy" id="2052148"/>
    <lineage>
        <taxon>Bacteria</taxon>
        <taxon>Bacteria division WOR-3</taxon>
    </lineage>
</organism>
<dbReference type="Gene3D" id="1.10.10.10">
    <property type="entry name" value="Winged helix-like DNA-binding domain superfamily/Winged helix DNA-binding domain"/>
    <property type="match status" value="1"/>
</dbReference>
<accession>A0A7C4TCB8</accession>
<dbReference type="InterPro" id="IPR036388">
    <property type="entry name" value="WH-like_DNA-bd_sf"/>
</dbReference>